<dbReference type="Proteomes" id="UP000050265">
    <property type="component" value="Unassembled WGS sequence"/>
</dbReference>
<evidence type="ECO:0000313" key="2">
    <source>
        <dbReference type="Proteomes" id="UP000050265"/>
    </source>
</evidence>
<accession>A0A0P9V0N9</accession>
<dbReference type="EMBL" id="LJQP01000328">
    <property type="protein sequence ID" value="KPX63041.1"/>
    <property type="molecule type" value="Genomic_DNA"/>
</dbReference>
<keyword evidence="1" id="KW-0808">Transferase</keyword>
<organism evidence="1 2">
    <name type="scientific">Pseudomonas amygdali pv. lachrymans</name>
    <name type="common">Pseudomonas syringae pv. lachrymans</name>
    <dbReference type="NCBI Taxonomy" id="53707"/>
    <lineage>
        <taxon>Bacteria</taxon>
        <taxon>Pseudomonadati</taxon>
        <taxon>Pseudomonadota</taxon>
        <taxon>Gammaproteobacteria</taxon>
        <taxon>Pseudomonadales</taxon>
        <taxon>Pseudomonadaceae</taxon>
        <taxon>Pseudomonas</taxon>
        <taxon>Pseudomonas amygdali</taxon>
    </lineage>
</organism>
<keyword evidence="1" id="KW-0418">Kinase</keyword>
<reference evidence="1 2" key="1">
    <citation type="submission" date="2015-09" db="EMBL/GenBank/DDBJ databases">
        <title>Genome announcement of multiple Pseudomonas syringae strains.</title>
        <authorList>
            <person name="Thakur S."/>
            <person name="Wang P.W."/>
            <person name="Gong Y."/>
            <person name="Weir B.S."/>
            <person name="Guttman D.S."/>
        </authorList>
    </citation>
    <scope>NUCLEOTIDE SEQUENCE [LARGE SCALE GENOMIC DNA]</scope>
    <source>
        <strain evidence="1 2">ICMP3507</strain>
    </source>
</reference>
<gene>
    <name evidence="1" type="ORF">ALO35_04829</name>
</gene>
<dbReference type="AlphaFoldDB" id="A0A0P9V0N9"/>
<comment type="caution">
    <text evidence="1">The sequence shown here is derived from an EMBL/GenBank/DDBJ whole genome shotgun (WGS) entry which is preliminary data.</text>
</comment>
<protein>
    <submittedName>
        <fullName evidence="1">Fructokinase</fullName>
    </submittedName>
</protein>
<evidence type="ECO:0000313" key="1">
    <source>
        <dbReference type="EMBL" id="KPX63041.1"/>
    </source>
</evidence>
<proteinExistence type="predicted"/>
<name>A0A0P9V0N9_PSEAV</name>
<sequence length="38" mass="4108">MSTLSRETLDEMLNFAVGAAALTCTKVGPDLPYRHQLG</sequence>
<dbReference type="GO" id="GO:0016301">
    <property type="term" value="F:kinase activity"/>
    <property type="evidence" value="ECO:0007669"/>
    <property type="project" value="UniProtKB-KW"/>
</dbReference>
<dbReference type="PATRIC" id="fig|53707.9.peg.1652"/>